<name>A0ABR1NUA8_DIAER</name>
<organism evidence="1 2">
    <name type="scientific">Diaporthe eres</name>
    <name type="common">Phomopsis oblonga</name>
    <dbReference type="NCBI Taxonomy" id="83184"/>
    <lineage>
        <taxon>Eukaryota</taxon>
        <taxon>Fungi</taxon>
        <taxon>Dikarya</taxon>
        <taxon>Ascomycota</taxon>
        <taxon>Pezizomycotina</taxon>
        <taxon>Sordariomycetes</taxon>
        <taxon>Sordariomycetidae</taxon>
        <taxon>Diaporthales</taxon>
        <taxon>Diaporthaceae</taxon>
        <taxon>Diaporthe</taxon>
        <taxon>Diaporthe eres species complex</taxon>
    </lineage>
</organism>
<reference evidence="1 2" key="1">
    <citation type="submission" date="2024-02" db="EMBL/GenBank/DDBJ databases">
        <title>De novo assembly and annotation of 12 fungi associated with fruit tree decline syndrome in Ontario, Canada.</title>
        <authorList>
            <person name="Sulman M."/>
            <person name="Ellouze W."/>
            <person name="Ilyukhin E."/>
        </authorList>
    </citation>
    <scope>NUCLEOTIDE SEQUENCE [LARGE SCALE GENOMIC DNA]</scope>
    <source>
        <strain evidence="1 2">M169</strain>
    </source>
</reference>
<protein>
    <submittedName>
        <fullName evidence="1">Uncharacterized protein</fullName>
    </submittedName>
</protein>
<evidence type="ECO:0000313" key="2">
    <source>
        <dbReference type="Proteomes" id="UP001430848"/>
    </source>
</evidence>
<gene>
    <name evidence="1" type="ORF">SLS63_011381</name>
</gene>
<accession>A0ABR1NUA8</accession>
<dbReference type="EMBL" id="JAKNSF020000107">
    <property type="protein sequence ID" value="KAK7715625.1"/>
    <property type="molecule type" value="Genomic_DNA"/>
</dbReference>
<proteinExistence type="predicted"/>
<sequence>MPSKMRTTEFLLLKRKTERVLRLHIAQKATELNELNTKICRLECLLNLDDRPVSYKSLHGSNIHTTFETNQALLPPKKMDLVYNLQRIRDTARAQIPTEVNPLQELVPALVGAEGVVPADKHQHPKVQRHLPSLLVGPGDQTEVGHLTNGVQANSDQTEVGHLTNRVIAFGVTYDADESGRGQHFDDEVARTHAARVAEIEAALNSQNAHLEEVLNARHAGRLSRAAPAAISALGQ</sequence>
<evidence type="ECO:0000313" key="1">
    <source>
        <dbReference type="EMBL" id="KAK7715625.1"/>
    </source>
</evidence>
<dbReference type="Proteomes" id="UP001430848">
    <property type="component" value="Unassembled WGS sequence"/>
</dbReference>
<comment type="caution">
    <text evidence="1">The sequence shown here is derived from an EMBL/GenBank/DDBJ whole genome shotgun (WGS) entry which is preliminary data.</text>
</comment>
<keyword evidence="2" id="KW-1185">Reference proteome</keyword>